<evidence type="ECO:0000256" key="1">
    <source>
        <dbReference type="SAM" id="MobiDB-lite"/>
    </source>
</evidence>
<name>A0A4P9WZ94_9FUNG</name>
<reference evidence="3" key="1">
    <citation type="journal article" date="2018" name="Nat. Microbiol.">
        <title>Leveraging single-cell genomics to expand the fungal tree of life.</title>
        <authorList>
            <person name="Ahrendt S.R."/>
            <person name="Quandt C.A."/>
            <person name="Ciobanu D."/>
            <person name="Clum A."/>
            <person name="Salamov A."/>
            <person name="Andreopoulos B."/>
            <person name="Cheng J.F."/>
            <person name="Woyke T."/>
            <person name="Pelin A."/>
            <person name="Henrissat B."/>
            <person name="Reynolds N.K."/>
            <person name="Benny G.L."/>
            <person name="Smith M.E."/>
            <person name="James T.Y."/>
            <person name="Grigoriev I.V."/>
        </authorList>
    </citation>
    <scope>NUCLEOTIDE SEQUENCE [LARGE SCALE GENOMIC DNA]</scope>
    <source>
        <strain evidence="3">ATCC 52028</strain>
    </source>
</reference>
<organism evidence="2 3">
    <name type="scientific">Caulochytrium protostelioides</name>
    <dbReference type="NCBI Taxonomy" id="1555241"/>
    <lineage>
        <taxon>Eukaryota</taxon>
        <taxon>Fungi</taxon>
        <taxon>Fungi incertae sedis</taxon>
        <taxon>Chytridiomycota</taxon>
        <taxon>Chytridiomycota incertae sedis</taxon>
        <taxon>Chytridiomycetes</taxon>
        <taxon>Caulochytriales</taxon>
        <taxon>Caulochytriaceae</taxon>
        <taxon>Caulochytrium</taxon>
    </lineage>
</organism>
<dbReference type="EMBL" id="ML009146">
    <property type="protein sequence ID" value="RKO97895.1"/>
    <property type="molecule type" value="Genomic_DNA"/>
</dbReference>
<feature type="region of interest" description="Disordered" evidence="1">
    <location>
        <begin position="18"/>
        <end position="39"/>
    </location>
</feature>
<protein>
    <submittedName>
        <fullName evidence="2">Uncharacterized protein</fullName>
    </submittedName>
</protein>
<gene>
    <name evidence="2" type="ORF">CAUPRSCDRAFT_10460</name>
</gene>
<accession>A0A4P9WZ94</accession>
<feature type="region of interest" description="Disordered" evidence="1">
    <location>
        <begin position="122"/>
        <end position="141"/>
    </location>
</feature>
<evidence type="ECO:0000313" key="2">
    <source>
        <dbReference type="EMBL" id="RKO97895.1"/>
    </source>
</evidence>
<sequence length="156" mass="15359">MSFGSRIPACAFRAGARRGATAAMPRIPRPTATPFAASGGFAPGAGAGGPAPSASAGGSSFFGGSGRGVPSGAAGAGVRGMTTAAGTSALSLSGNTARTLTTQTARGLFTFTINLFDVDTRVSSCDGTPRPDLAPDSGLSVRLDLRPSMPLRQQGL</sequence>
<proteinExistence type="predicted"/>
<evidence type="ECO:0000313" key="3">
    <source>
        <dbReference type="Proteomes" id="UP000268535"/>
    </source>
</evidence>
<dbReference type="Proteomes" id="UP000268535">
    <property type="component" value="Unassembled WGS sequence"/>
</dbReference>
<dbReference type="AlphaFoldDB" id="A0A4P9WZ94"/>